<dbReference type="PANTHER" id="PTHR43465">
    <property type="entry name" value="DUF1680 DOMAIN PROTEIN (AFU_ORTHOLOGUE AFUA_1G08910)"/>
    <property type="match status" value="1"/>
</dbReference>
<feature type="domain" description="Non-reducing end beta-L-arabinofuranosidase-like GH127 C-terminal" evidence="5">
    <location>
        <begin position="545"/>
        <end position="650"/>
    </location>
</feature>
<keyword evidence="7" id="KW-1185">Reference proteome</keyword>
<dbReference type="InterPro" id="IPR000421">
    <property type="entry name" value="FA58C"/>
</dbReference>
<dbReference type="Pfam" id="PF07944">
    <property type="entry name" value="Beta-AFase-like_GH127_cat"/>
    <property type="match status" value="1"/>
</dbReference>
<organism evidence="6 7">
    <name type="scientific">Novipirellula artificiosorum</name>
    <dbReference type="NCBI Taxonomy" id="2528016"/>
    <lineage>
        <taxon>Bacteria</taxon>
        <taxon>Pseudomonadati</taxon>
        <taxon>Planctomycetota</taxon>
        <taxon>Planctomycetia</taxon>
        <taxon>Pirellulales</taxon>
        <taxon>Pirellulaceae</taxon>
        <taxon>Novipirellula</taxon>
    </lineage>
</organism>
<dbReference type="PANTHER" id="PTHR43465:SF2">
    <property type="entry name" value="DUF1680 DOMAIN PROTEIN (AFU_ORTHOLOGUE AFUA_1G08910)"/>
    <property type="match status" value="1"/>
</dbReference>
<dbReference type="Pfam" id="PF00754">
    <property type="entry name" value="F5_F8_type_C"/>
    <property type="match status" value="1"/>
</dbReference>
<dbReference type="EMBL" id="SJPV01000002">
    <property type="protein sequence ID" value="TWU40545.1"/>
    <property type="molecule type" value="Genomic_DNA"/>
</dbReference>
<comment type="caution">
    <text evidence="6">The sequence shown here is derived from an EMBL/GenBank/DDBJ whole genome shotgun (WGS) entry which is preliminary data.</text>
</comment>
<evidence type="ECO:0000313" key="7">
    <source>
        <dbReference type="Proteomes" id="UP000319143"/>
    </source>
</evidence>
<dbReference type="InterPro" id="IPR008928">
    <property type="entry name" value="6-hairpin_glycosidase_sf"/>
</dbReference>
<dbReference type="GO" id="GO:0102478">
    <property type="term" value="F:beta-L-arabinofuranosidase activity"/>
    <property type="evidence" value="ECO:0007669"/>
    <property type="project" value="UniProtKB-EC"/>
</dbReference>
<proteinExistence type="predicted"/>
<dbReference type="InterPro" id="IPR012878">
    <property type="entry name" value="Beta-AFase-like_GH127_cat"/>
</dbReference>
<keyword evidence="6" id="KW-0326">Glycosidase</keyword>
<reference evidence="6 7" key="1">
    <citation type="submission" date="2019-02" db="EMBL/GenBank/DDBJ databases">
        <title>Deep-cultivation of Planctomycetes and their phenomic and genomic characterization uncovers novel biology.</title>
        <authorList>
            <person name="Wiegand S."/>
            <person name="Jogler M."/>
            <person name="Boedeker C."/>
            <person name="Pinto D."/>
            <person name="Vollmers J."/>
            <person name="Rivas-Marin E."/>
            <person name="Kohn T."/>
            <person name="Peeters S.H."/>
            <person name="Heuer A."/>
            <person name="Rast P."/>
            <person name="Oberbeckmann S."/>
            <person name="Bunk B."/>
            <person name="Jeske O."/>
            <person name="Meyerdierks A."/>
            <person name="Storesund J.E."/>
            <person name="Kallscheuer N."/>
            <person name="Luecker S."/>
            <person name="Lage O.M."/>
            <person name="Pohl T."/>
            <person name="Merkel B.J."/>
            <person name="Hornburger P."/>
            <person name="Mueller R.-W."/>
            <person name="Bruemmer F."/>
            <person name="Labrenz M."/>
            <person name="Spormann A.M."/>
            <person name="Op Den Camp H."/>
            <person name="Overmann J."/>
            <person name="Amann R."/>
            <person name="Jetten M.S.M."/>
            <person name="Mascher T."/>
            <person name="Medema M.H."/>
            <person name="Devos D.P."/>
            <person name="Kaster A.-K."/>
            <person name="Ovreas L."/>
            <person name="Rohde M."/>
            <person name="Galperin M.Y."/>
            <person name="Jogler C."/>
        </authorList>
    </citation>
    <scope>NUCLEOTIDE SEQUENCE [LARGE SCALE GENOMIC DNA]</scope>
    <source>
        <strain evidence="6 7">Poly41</strain>
    </source>
</reference>
<dbReference type="AlphaFoldDB" id="A0A5C6DW16"/>
<protein>
    <submittedName>
        <fullName evidence="6">Non-reducing end beta-L-arabinofuranosidase</fullName>
        <ecNumber evidence="6">3.2.1.185</ecNumber>
    </submittedName>
</protein>
<dbReference type="Gene3D" id="2.60.120.260">
    <property type="entry name" value="Galactose-binding domain-like"/>
    <property type="match status" value="1"/>
</dbReference>
<gene>
    <name evidence="6" type="primary">hypBA1_4</name>
    <name evidence="6" type="ORF">Poly41_13780</name>
</gene>
<name>A0A5C6DW16_9BACT</name>
<dbReference type="OrthoDB" id="9757939at2"/>
<dbReference type="EC" id="3.2.1.185" evidence="6"/>
<feature type="domain" description="Non-reducing end beta-L-arabinofuranosidase-like GH127 catalytic" evidence="3">
    <location>
        <begin position="33"/>
        <end position="421"/>
    </location>
</feature>
<feature type="domain" description="Non-reducing end beta-L-arabinofuranosidase-like GH127 middle" evidence="4">
    <location>
        <begin position="432"/>
        <end position="543"/>
    </location>
</feature>
<evidence type="ECO:0000259" key="4">
    <source>
        <dbReference type="Pfam" id="PF20736"/>
    </source>
</evidence>
<dbReference type="InterPro" id="IPR049174">
    <property type="entry name" value="Beta-AFase-like"/>
</dbReference>
<feature type="domain" description="F5/8 type C" evidence="2">
    <location>
        <begin position="704"/>
        <end position="789"/>
    </location>
</feature>
<dbReference type="RefSeq" id="WP_146525142.1">
    <property type="nucleotide sequence ID" value="NZ_SJPV01000002.1"/>
</dbReference>
<evidence type="ECO:0000313" key="6">
    <source>
        <dbReference type="EMBL" id="TWU40545.1"/>
    </source>
</evidence>
<evidence type="ECO:0000256" key="1">
    <source>
        <dbReference type="SAM" id="SignalP"/>
    </source>
</evidence>
<dbReference type="InterPro" id="IPR008979">
    <property type="entry name" value="Galactose-bd-like_sf"/>
</dbReference>
<dbReference type="Pfam" id="PF20736">
    <property type="entry name" value="Glyco_hydro127M"/>
    <property type="match status" value="1"/>
</dbReference>
<evidence type="ECO:0000259" key="3">
    <source>
        <dbReference type="Pfam" id="PF07944"/>
    </source>
</evidence>
<accession>A0A5C6DW16</accession>
<dbReference type="SUPFAM" id="SSF49785">
    <property type="entry name" value="Galactose-binding domain-like"/>
    <property type="match status" value="1"/>
</dbReference>
<keyword evidence="1" id="KW-0732">Signal</keyword>
<dbReference type="InterPro" id="IPR049046">
    <property type="entry name" value="Beta-AFase-like_GH127_middle"/>
</dbReference>
<dbReference type="GO" id="GO:0005975">
    <property type="term" value="P:carbohydrate metabolic process"/>
    <property type="evidence" value="ECO:0007669"/>
    <property type="project" value="InterPro"/>
</dbReference>
<keyword evidence="6" id="KW-0378">Hydrolase</keyword>
<dbReference type="Pfam" id="PF20737">
    <property type="entry name" value="Glyco_hydro127C"/>
    <property type="match status" value="1"/>
</dbReference>
<evidence type="ECO:0000259" key="2">
    <source>
        <dbReference type="Pfam" id="PF00754"/>
    </source>
</evidence>
<dbReference type="Proteomes" id="UP000319143">
    <property type="component" value="Unassembled WGS sequence"/>
</dbReference>
<dbReference type="SUPFAM" id="SSF48208">
    <property type="entry name" value="Six-hairpin glycosidases"/>
    <property type="match status" value="1"/>
</dbReference>
<sequence precursor="true">MRRTIIFLVLLMLFGGRAIAADYPIQPVPFTAVDVGPGFWQSRMETNSRVTVPYCFERCEQTGRIRNFVAAANKDPEGFEGIFFNDSDVFKIVEGASYTLALKFDPKLDKYLDDLIAKFAAAQEPDGYLYTAKTSQSRGRYGQDPRWTGLDHSHELYNVGHMYEAAVAHFQATGKRNFLDLAVKNADLIDEVFGPEPGQRTDVPGHEEIEIGLVRLARATGEPKYLDLAKFFVDMRGNEDKREKLYGQYAQDHARVVSQSEAVGHAVRGGYFYAGVADVAAMTGESEYIDAIDRIWNDVVGRKLYLIGSVGQQGAGEGYAGAYKLTNLKAYNETCAAIALAMWNHRMFLLHGDAKYADVLERIVYNGFLSGVSLSGDQFFYPNPLECDMRFRFNQGDLQRSPWFNCSCCPSNVVRFLPSIPGYAYAVRDDDLYVNLFLAGKATADLASGSVELVQQTDYPWSGKIRMTVSPESTQRFGLRLRIPGWVRGEVLPSDLYRYEDVTPADWKLRVNGTPAHAPLVDGYAMLDRLWQPGDVVELDLPMPIRRVLANEQIEYDRGRVAFERGPLVYCIEGADHDGQVLDTWLADNTTLAPEHRPNLLGGITVLTGSANAVYRDEDGQSANREKPITMIPYYAWCHRGANEMAVWIPRSADRAVVAPLPTIASTSQASASHCGRSDTIEAVSDQMEPQHSGDHEIPRFTWWDHRGTSEWVQYDLAKPTTLSNVNVYWFDDTGRGQCRVPKSWKLLYRSGSEWKPVKMPSEFSTAKDQWAIVEFDPVKTDAVRIEVELQPTFSGGILEWRVN</sequence>
<feature type="chain" id="PRO_5022946152" evidence="1">
    <location>
        <begin position="21"/>
        <end position="804"/>
    </location>
</feature>
<evidence type="ECO:0000259" key="5">
    <source>
        <dbReference type="Pfam" id="PF20737"/>
    </source>
</evidence>
<feature type="signal peptide" evidence="1">
    <location>
        <begin position="1"/>
        <end position="20"/>
    </location>
</feature>
<dbReference type="InterPro" id="IPR049049">
    <property type="entry name" value="Beta-AFase-like_GH127_C"/>
</dbReference>